<reference evidence="4" key="1">
    <citation type="journal article" date="2014" name="Int. J. Syst. Evol. Microbiol.">
        <title>Complete genome sequence of Corynebacterium casei LMG S-19264T (=DSM 44701T), isolated from a smear-ripened cheese.</title>
        <authorList>
            <consortium name="US DOE Joint Genome Institute (JGI-PGF)"/>
            <person name="Walter F."/>
            <person name="Albersmeier A."/>
            <person name="Kalinowski J."/>
            <person name="Ruckert C."/>
        </authorList>
    </citation>
    <scope>NUCLEOTIDE SEQUENCE</scope>
    <source>
        <strain evidence="4">CGMCC 4.7430</strain>
    </source>
</reference>
<feature type="compositionally biased region" description="Basic and acidic residues" evidence="1">
    <location>
        <begin position="136"/>
        <end position="146"/>
    </location>
</feature>
<feature type="region of interest" description="Disordered" evidence="1">
    <location>
        <begin position="227"/>
        <end position="268"/>
    </location>
</feature>
<evidence type="ECO:0000256" key="1">
    <source>
        <dbReference type="SAM" id="MobiDB-lite"/>
    </source>
</evidence>
<keyword evidence="2" id="KW-1133">Transmembrane helix</keyword>
<evidence type="ECO:0000256" key="3">
    <source>
        <dbReference type="SAM" id="SignalP"/>
    </source>
</evidence>
<evidence type="ECO:0000313" key="4">
    <source>
        <dbReference type="EMBL" id="GGP09858.1"/>
    </source>
</evidence>
<comment type="caution">
    <text evidence="4">The sequence shown here is derived from an EMBL/GenBank/DDBJ whole genome shotgun (WGS) entry which is preliminary data.</text>
</comment>
<keyword evidence="3" id="KW-0732">Signal</keyword>
<keyword evidence="5" id="KW-1185">Reference proteome</keyword>
<keyword evidence="2" id="KW-0812">Transmembrane</keyword>
<evidence type="ECO:0008006" key="6">
    <source>
        <dbReference type="Google" id="ProtNLM"/>
    </source>
</evidence>
<gene>
    <name evidence="4" type="ORF">GCM10012278_47190</name>
</gene>
<sequence>MRKYVVILAAVAALLTGGLPASAAGGWAVTYLDPVPGALAPGTSYTIGFWVLQHGVHPFEGDLGTTGLTLTDAKGRPTTFTGTPLPEAGHYVTAVSLPKGTYTIEGVQGIFAPYEVGTLTVPGGIEIRPVPPELRDAGATEQDHWGAIRPPGFPAGKGTPAQTSAAPTSAPAAAPSAAQVAAEQESATAVQERVAGQEGGGFPPYTLLLAAVGGALFTLLAVRLARRRREPDPSEPSGRSSGETSEGLSDGGGDGRSGEEGDVVVFNG</sequence>
<feature type="compositionally biased region" description="Low complexity" evidence="1">
    <location>
        <begin position="235"/>
        <end position="248"/>
    </location>
</feature>
<protein>
    <recommendedName>
        <fullName evidence="6">Carboxypeptidase regulatory-like domain-containing protein</fullName>
    </recommendedName>
</protein>
<dbReference type="Proteomes" id="UP000660745">
    <property type="component" value="Unassembled WGS sequence"/>
</dbReference>
<feature type="compositionally biased region" description="Low complexity" evidence="1">
    <location>
        <begin position="159"/>
        <end position="191"/>
    </location>
</feature>
<feature type="chain" id="PRO_5038009097" description="Carboxypeptidase regulatory-like domain-containing protein" evidence="3">
    <location>
        <begin position="24"/>
        <end position="268"/>
    </location>
</feature>
<evidence type="ECO:0000256" key="2">
    <source>
        <dbReference type="SAM" id="Phobius"/>
    </source>
</evidence>
<evidence type="ECO:0000313" key="5">
    <source>
        <dbReference type="Proteomes" id="UP000660745"/>
    </source>
</evidence>
<organism evidence="4 5">
    <name type="scientific">Nonomuraea glycinis</name>
    <dbReference type="NCBI Taxonomy" id="2047744"/>
    <lineage>
        <taxon>Bacteria</taxon>
        <taxon>Bacillati</taxon>
        <taxon>Actinomycetota</taxon>
        <taxon>Actinomycetes</taxon>
        <taxon>Streptosporangiales</taxon>
        <taxon>Streptosporangiaceae</taxon>
        <taxon>Nonomuraea</taxon>
    </lineage>
</organism>
<dbReference type="RefSeq" id="WP_189140861.1">
    <property type="nucleotide sequence ID" value="NZ_BMNK01000008.1"/>
</dbReference>
<name>A0A918A7B0_9ACTN</name>
<feature type="transmembrane region" description="Helical" evidence="2">
    <location>
        <begin position="202"/>
        <end position="222"/>
    </location>
</feature>
<proteinExistence type="predicted"/>
<feature type="region of interest" description="Disordered" evidence="1">
    <location>
        <begin position="136"/>
        <end position="194"/>
    </location>
</feature>
<reference evidence="4" key="2">
    <citation type="submission" date="2020-09" db="EMBL/GenBank/DDBJ databases">
        <authorList>
            <person name="Sun Q."/>
            <person name="Zhou Y."/>
        </authorList>
    </citation>
    <scope>NUCLEOTIDE SEQUENCE</scope>
    <source>
        <strain evidence="4">CGMCC 4.7430</strain>
    </source>
</reference>
<dbReference type="AlphaFoldDB" id="A0A918A7B0"/>
<accession>A0A918A7B0</accession>
<keyword evidence="2" id="KW-0472">Membrane</keyword>
<feature type="signal peptide" evidence="3">
    <location>
        <begin position="1"/>
        <end position="23"/>
    </location>
</feature>
<dbReference type="EMBL" id="BMNK01000008">
    <property type="protein sequence ID" value="GGP09858.1"/>
    <property type="molecule type" value="Genomic_DNA"/>
</dbReference>